<evidence type="ECO:0000313" key="17">
    <source>
        <dbReference type="EMBL" id="WYJ77593.1"/>
    </source>
</evidence>
<dbReference type="SUPFAM" id="SSF52980">
    <property type="entry name" value="Restriction endonuclease-like"/>
    <property type="match status" value="1"/>
</dbReference>
<evidence type="ECO:0000256" key="13">
    <source>
        <dbReference type="HAMAP-Rule" id="MF_01451"/>
    </source>
</evidence>
<dbReference type="PROSITE" id="PS51217">
    <property type="entry name" value="UVRD_HELICASE_CTER"/>
    <property type="match status" value="1"/>
</dbReference>
<evidence type="ECO:0000259" key="16">
    <source>
        <dbReference type="PROSITE" id="PS51217"/>
    </source>
</evidence>
<evidence type="ECO:0000256" key="12">
    <source>
        <dbReference type="ARBA" id="ARBA00048988"/>
    </source>
</evidence>
<evidence type="ECO:0000256" key="2">
    <source>
        <dbReference type="ARBA" id="ARBA00022741"/>
    </source>
</evidence>
<dbReference type="HAMAP" id="MF_01451">
    <property type="entry name" value="AddA"/>
    <property type="match status" value="1"/>
</dbReference>
<comment type="function">
    <text evidence="13">The heterodimer acts as both an ATP-dependent DNA helicase and an ATP-dependent, dual-direction single-stranded exonuclease. Recognizes the chi site generating a DNA molecule suitable for the initiation of homologous recombination. The AddA nuclease domain is required for chi fragment generation; this subunit has the helicase and 3' -&gt; 5' nuclease activities.</text>
</comment>
<dbReference type="EMBL" id="CP147251">
    <property type="protein sequence ID" value="WYJ77593.1"/>
    <property type="molecule type" value="Genomic_DNA"/>
</dbReference>
<evidence type="ECO:0000256" key="5">
    <source>
        <dbReference type="ARBA" id="ARBA00022806"/>
    </source>
</evidence>
<dbReference type="Pfam" id="PF00580">
    <property type="entry name" value="UvrD-helicase"/>
    <property type="match status" value="1"/>
</dbReference>
<dbReference type="PANTHER" id="PTHR11070">
    <property type="entry name" value="UVRD / RECB / PCRA DNA HELICASE FAMILY MEMBER"/>
    <property type="match status" value="1"/>
</dbReference>
<dbReference type="NCBIfam" id="TIGR02785">
    <property type="entry name" value="addA_Gpos"/>
    <property type="match status" value="1"/>
</dbReference>
<dbReference type="EC" id="5.6.2.4" evidence="13"/>
<dbReference type="Gene3D" id="1.10.274.50">
    <property type="match status" value="1"/>
</dbReference>
<dbReference type="InterPro" id="IPR027417">
    <property type="entry name" value="P-loop_NTPase"/>
</dbReference>
<evidence type="ECO:0000256" key="6">
    <source>
        <dbReference type="ARBA" id="ARBA00022839"/>
    </source>
</evidence>
<dbReference type="InterPro" id="IPR038726">
    <property type="entry name" value="PDDEXK_AddAB-type"/>
</dbReference>
<evidence type="ECO:0000313" key="18">
    <source>
        <dbReference type="Proteomes" id="UP000664701"/>
    </source>
</evidence>
<dbReference type="GO" id="GO:0004386">
    <property type="term" value="F:helicase activity"/>
    <property type="evidence" value="ECO:0007669"/>
    <property type="project" value="UniProtKB-KW"/>
</dbReference>
<dbReference type="EC" id="3.1.-.-" evidence="13"/>
<evidence type="ECO:0000256" key="11">
    <source>
        <dbReference type="ARBA" id="ARBA00034617"/>
    </source>
</evidence>
<keyword evidence="7 13" id="KW-0067">ATP-binding</keyword>
<keyword evidence="4 13" id="KW-0378">Hydrolase</keyword>
<comment type="catalytic activity">
    <reaction evidence="11 13">
        <text>Couples ATP hydrolysis with the unwinding of duplex DNA by translocating in the 3'-5' direction.</text>
        <dbReference type="EC" id="5.6.2.4"/>
    </reaction>
</comment>
<dbReference type="PANTHER" id="PTHR11070:SF48">
    <property type="entry name" value="ATP-DEPENDENT HELICASE_NUCLEASE SUBUNIT A"/>
    <property type="match status" value="1"/>
</dbReference>
<dbReference type="InterPro" id="IPR011604">
    <property type="entry name" value="PDDEXK-like_dom_sf"/>
</dbReference>
<reference evidence="17 18" key="1">
    <citation type="submission" date="2021-03" db="EMBL/GenBank/DDBJ databases">
        <authorList>
            <person name="Gilmore M.S."/>
            <person name="Schwartzman J."/>
            <person name="Van Tyne D."/>
            <person name="Martin M."/>
            <person name="Earl A.M."/>
            <person name="Manson A.L."/>
            <person name="Straub T."/>
            <person name="Salamzade R."/>
            <person name="Saavedra J."/>
            <person name="Lebreton F."/>
            <person name="Prichula J."/>
            <person name="Schaufler K."/>
            <person name="Gaca A."/>
            <person name="Sgardioli B."/>
            <person name="Wagenaar J."/>
            <person name="Strong T."/>
        </authorList>
    </citation>
    <scope>NUCLEOTIDE SEQUENCE [LARGE SCALE GENOMIC DNA]</scope>
    <source>
        <strain evidence="17 18">DIV2402</strain>
    </source>
</reference>
<dbReference type="InterPro" id="IPR014016">
    <property type="entry name" value="UvrD-like_ATP-bd"/>
</dbReference>
<reference evidence="17 18" key="2">
    <citation type="submission" date="2024-03" db="EMBL/GenBank/DDBJ databases">
        <title>The Genome Sequence of Enterococcus sp. DIV2402.</title>
        <authorList>
            <consortium name="The Broad Institute Genomics Platform"/>
            <consortium name="The Broad Institute Microbial Omics Core"/>
            <consortium name="The Broad Institute Genomic Center for Infectious Diseases"/>
            <person name="Earl A."/>
            <person name="Manson A."/>
            <person name="Gilmore M."/>
            <person name="Schwartman J."/>
            <person name="Shea T."/>
            <person name="Abouelleil A."/>
            <person name="Cao P."/>
            <person name="Chapman S."/>
            <person name="Cusick C."/>
            <person name="Young S."/>
            <person name="Neafsey D."/>
            <person name="Nusbaum C."/>
            <person name="Birren B."/>
        </authorList>
    </citation>
    <scope>NUCLEOTIDE SEQUENCE [LARGE SCALE GENOMIC DNA]</scope>
    <source>
        <strain evidence="17 18">DIV2402</strain>
    </source>
</reference>
<comment type="subunit">
    <text evidence="13">Heterodimer of AddA and AddB/RexB.</text>
</comment>
<evidence type="ECO:0000256" key="7">
    <source>
        <dbReference type="ARBA" id="ARBA00022840"/>
    </source>
</evidence>
<sequence length="1222" mass="141450">MIKIPLKPSNETFTDTQWQSIFDKGDNLLISASAGSGKTTVLVRRVIEKLKSGSNIDELLIVTFTEAAAREMKERIQVALQDAVNKESDSEKRKHFVRQLTLLPMANISTLHAFCLTVIRRFYFLIDLDPVFRMLTDETESILLKEEVWEELRDACYEAKDESFYRLTENFSSDRSDEGVTDLVMSLYTFARANPNPTKWLTNLADNYQTEDGLTQNQLYKSQLKPAIIHTLEAAIQRLEIGLQLAQIDALIEKAATLVADELAQAQRLLSYFQEDTLDLAYAQIEGLSFGRYPAFRKEEQKELSEPVKIQRQTAKELVESVKQFFAYAPEEMLALMEQARPIVEEMGNLTQRFMENFQQRKLDKGVLDFNDLEHFTLAILRGEGQGSEASAYYRQKFEEVLVDEYQDVNRLQEAILYWVREPDDTQGNMFMVGDVKQSIYAFRLADPTLFIDKYLAFEKAEGGRRIVLAENFRSRSEVLQFTNLVFQQLMDEEVGQIPYDDAAKLIPGFPAFPESNQFQTELLLFEKGVEEDADVVDDKTEGELHLVALKVKELIQQQFEIYDKKMKAKRPVSYKDIVLLTPTRKNNLVIMDIFKKFDIPLEVNDAQNYFQATEVQTMIALLQIIDNPYQDIPLVAVLRSPIVGLNEEELAEIRLMKKNGDYLEAVQLYAVKDTELAQQVQKFLAQLDVWREMARRRSLSELIWSIYEETAYLDYVIGLPSGRQRYANLVALANRAESYEQSSFRGLYQFIRFIEKMQEKDKDLAEPLAISTEDAVRVMTVHASKGLEFPIVFLLDTTKQFNYQDFNSRYIFEERLGAGIQFINEERIRFDTLPYQAIKQVRIQKALSEEMRKLYVAFTRAEQKLYLVGSYKTKEDAFKNWSRALTQENLVLDSSLRLSGKGNLMNWIGLTLMRHPDMQKVYDNIDAVRTVRHDANFQIHWWNQAELLEQLPKVLAEPIKPEQLAIQASEETAEFQRRLAFTYPLEKSTMTTSYQSVSEMKRIYNDPDEQDIAKLDWESTFEQSRKQHFRYASDELAKPKFLQKEKIEPTAIGSATHTLLQLLPLTAIPTKESIQDKLTELVTNNYLEKAVAEKIDIDAIVWFYQTDLGKSLVQHANNVHREQPFSMLKDAQTVFLDFEEPGAELLVHGIIDGYIELDDYIILYDFKTDAVYANNEEKIQQQYQGQLRLYKEALQQSLKKPVTETYLVLLNGQTILPMKNL</sequence>
<keyword evidence="3 13" id="KW-0227">DNA damage</keyword>
<name>A0ABZ2SP85_9ENTE</name>
<gene>
    <name evidence="13" type="primary">addA</name>
    <name evidence="17" type="ORF">DOK78_002231</name>
</gene>
<dbReference type="Pfam" id="PF13361">
    <property type="entry name" value="UvrD_C"/>
    <property type="match status" value="1"/>
</dbReference>
<dbReference type="InterPro" id="IPR011335">
    <property type="entry name" value="Restrct_endonuc-II-like"/>
</dbReference>
<keyword evidence="18" id="KW-1185">Reference proteome</keyword>
<dbReference type="PROSITE" id="PS51198">
    <property type="entry name" value="UVRD_HELICASE_ATP_BIND"/>
    <property type="match status" value="1"/>
</dbReference>
<accession>A0ABZ2SP85</accession>
<keyword evidence="6 13" id="KW-0269">Exonuclease</keyword>
<keyword evidence="1 13" id="KW-0540">Nuclease</keyword>
<evidence type="ECO:0000259" key="15">
    <source>
        <dbReference type="PROSITE" id="PS51198"/>
    </source>
</evidence>
<evidence type="ECO:0000256" key="4">
    <source>
        <dbReference type="ARBA" id="ARBA00022801"/>
    </source>
</evidence>
<dbReference type="Pfam" id="PF12705">
    <property type="entry name" value="PDDEXK_1"/>
    <property type="match status" value="1"/>
</dbReference>
<dbReference type="InterPro" id="IPR014152">
    <property type="entry name" value="AddA"/>
</dbReference>
<feature type="binding site" evidence="14">
    <location>
        <begin position="32"/>
        <end position="39"/>
    </location>
    <ligand>
        <name>ATP</name>
        <dbReference type="ChEBI" id="CHEBI:30616"/>
    </ligand>
</feature>
<protein>
    <recommendedName>
        <fullName evidence="13">ATP-dependent helicase/nuclease subunit A</fullName>
        <ecNumber evidence="13">3.1.-.-</ecNumber>
        <ecNumber evidence="13">5.6.2.4</ecNumber>
    </recommendedName>
    <alternativeName>
        <fullName evidence="13">ATP-dependent helicase/nuclease AddA</fullName>
    </alternativeName>
    <alternativeName>
        <fullName evidence="13">DNA 3'-5' helicase AddA</fullName>
    </alternativeName>
</protein>
<proteinExistence type="inferred from homology"/>
<evidence type="ECO:0000256" key="1">
    <source>
        <dbReference type="ARBA" id="ARBA00022722"/>
    </source>
</evidence>
<keyword evidence="5 13" id="KW-0347">Helicase</keyword>
<evidence type="ECO:0000256" key="3">
    <source>
        <dbReference type="ARBA" id="ARBA00022763"/>
    </source>
</evidence>
<feature type="domain" description="UvrD-like helicase C-terminal" evidence="16">
    <location>
        <begin position="497"/>
        <end position="787"/>
    </location>
</feature>
<comment type="catalytic activity">
    <reaction evidence="12 13">
        <text>ATP + H2O = ADP + phosphate + H(+)</text>
        <dbReference type="Rhea" id="RHEA:13065"/>
        <dbReference type="ChEBI" id="CHEBI:15377"/>
        <dbReference type="ChEBI" id="CHEBI:15378"/>
        <dbReference type="ChEBI" id="CHEBI:30616"/>
        <dbReference type="ChEBI" id="CHEBI:43474"/>
        <dbReference type="ChEBI" id="CHEBI:456216"/>
        <dbReference type="EC" id="5.6.2.4"/>
    </reaction>
</comment>
<keyword evidence="8 13" id="KW-0238">DNA-binding</keyword>
<keyword evidence="2 13" id="KW-0547">Nucleotide-binding</keyword>
<dbReference type="InterPro" id="IPR000212">
    <property type="entry name" value="DNA_helicase_UvrD/REP"/>
</dbReference>
<evidence type="ECO:0000256" key="8">
    <source>
        <dbReference type="ARBA" id="ARBA00023125"/>
    </source>
</evidence>
<organism evidence="17 18">
    <name type="scientific">Candidatus Enterococcus lowellii</name>
    <dbReference type="NCBI Taxonomy" id="2230877"/>
    <lineage>
        <taxon>Bacteria</taxon>
        <taxon>Bacillati</taxon>
        <taxon>Bacillota</taxon>
        <taxon>Bacilli</taxon>
        <taxon>Lactobacillales</taxon>
        <taxon>Enterococcaceae</taxon>
        <taxon>Enterococcus</taxon>
    </lineage>
</organism>
<comment type="cofactor">
    <cofactor evidence="13">
        <name>Mg(2+)</name>
        <dbReference type="ChEBI" id="CHEBI:18420"/>
    </cofactor>
</comment>
<dbReference type="Proteomes" id="UP000664701">
    <property type="component" value="Chromosome"/>
</dbReference>
<evidence type="ECO:0000256" key="14">
    <source>
        <dbReference type="PROSITE-ProRule" id="PRU00560"/>
    </source>
</evidence>
<dbReference type="InterPro" id="IPR014017">
    <property type="entry name" value="DNA_helicase_UvrD-like_C"/>
</dbReference>
<evidence type="ECO:0000256" key="9">
    <source>
        <dbReference type="ARBA" id="ARBA00023204"/>
    </source>
</evidence>
<dbReference type="Gene3D" id="3.40.50.300">
    <property type="entry name" value="P-loop containing nucleotide triphosphate hydrolases"/>
    <property type="match status" value="4"/>
</dbReference>
<dbReference type="Gene3D" id="3.90.320.10">
    <property type="match status" value="1"/>
</dbReference>
<keyword evidence="10 13" id="KW-0413">Isomerase</keyword>
<comment type="similarity">
    <text evidence="13">Belongs to the helicase family. AddA subfamily.</text>
</comment>
<dbReference type="RefSeq" id="WP_207940292.1">
    <property type="nucleotide sequence ID" value="NZ_CP147251.1"/>
</dbReference>
<evidence type="ECO:0000256" key="10">
    <source>
        <dbReference type="ARBA" id="ARBA00023235"/>
    </source>
</evidence>
<feature type="domain" description="UvrD-like helicase ATP-binding" evidence="15">
    <location>
        <begin position="11"/>
        <end position="476"/>
    </location>
</feature>
<keyword evidence="9 13" id="KW-0234">DNA repair</keyword>
<dbReference type="SUPFAM" id="SSF52540">
    <property type="entry name" value="P-loop containing nucleoside triphosphate hydrolases"/>
    <property type="match status" value="1"/>
</dbReference>